<dbReference type="Proteomes" id="UP000184497">
    <property type="component" value="Unassembled WGS sequence"/>
</dbReference>
<name>A0A1M6PBP2_9GAMM</name>
<evidence type="ECO:0000313" key="3">
    <source>
        <dbReference type="Proteomes" id="UP000184497"/>
    </source>
</evidence>
<keyword evidence="1" id="KW-1133">Transmembrane helix</keyword>
<protein>
    <recommendedName>
        <fullName evidence="4">DUF1269 domain-containing protein</fullName>
    </recommendedName>
</protein>
<dbReference type="InterPro" id="IPR052948">
    <property type="entry name" value="Low_temp-induced_all0457"/>
</dbReference>
<dbReference type="PANTHER" id="PTHR36109:SF2">
    <property type="entry name" value="MEMBRANE PROTEIN"/>
    <property type="match status" value="1"/>
</dbReference>
<dbReference type="STRING" id="564117.SAMN05216369_0195"/>
<dbReference type="OrthoDB" id="8775484at2"/>
<evidence type="ECO:0000313" key="2">
    <source>
        <dbReference type="EMBL" id="SHK05290.1"/>
    </source>
</evidence>
<dbReference type="PANTHER" id="PTHR36109">
    <property type="entry name" value="MEMBRANE PROTEIN-RELATED"/>
    <property type="match status" value="1"/>
</dbReference>
<feature type="transmembrane region" description="Helical" evidence="1">
    <location>
        <begin position="86"/>
        <end position="112"/>
    </location>
</feature>
<gene>
    <name evidence="2" type="ORF">SAMN05216369_0195</name>
</gene>
<dbReference type="AlphaFoldDB" id="A0A1M6PBP2"/>
<keyword evidence="1" id="KW-0472">Membrane</keyword>
<evidence type="ECO:0000256" key="1">
    <source>
        <dbReference type="SAM" id="Phobius"/>
    </source>
</evidence>
<keyword evidence="3" id="KW-1185">Reference proteome</keyword>
<keyword evidence="1" id="KW-0812">Transmembrane</keyword>
<organism evidence="2 3">
    <name type="scientific">Marinobacter antarcticus</name>
    <dbReference type="NCBI Taxonomy" id="564117"/>
    <lineage>
        <taxon>Bacteria</taxon>
        <taxon>Pseudomonadati</taxon>
        <taxon>Pseudomonadota</taxon>
        <taxon>Gammaproteobacteria</taxon>
        <taxon>Pseudomonadales</taxon>
        <taxon>Marinobacteraceae</taxon>
        <taxon>Marinobacter</taxon>
    </lineage>
</organism>
<reference evidence="3" key="1">
    <citation type="submission" date="2016-11" db="EMBL/GenBank/DDBJ databases">
        <authorList>
            <person name="Varghese N."/>
            <person name="Submissions S."/>
        </authorList>
    </citation>
    <scope>NUCLEOTIDE SEQUENCE [LARGE SCALE GENOMIC DNA]</scope>
    <source>
        <strain evidence="3">CGMCC 1.10835</strain>
    </source>
</reference>
<evidence type="ECO:0008006" key="4">
    <source>
        <dbReference type="Google" id="ProtNLM"/>
    </source>
</evidence>
<proteinExistence type="predicted"/>
<dbReference type="RefSeq" id="WP_072794935.1">
    <property type="nucleotide sequence ID" value="NZ_FRAQ01000001.1"/>
</dbReference>
<dbReference type="EMBL" id="FRAQ01000001">
    <property type="protein sequence ID" value="SHK05290.1"/>
    <property type="molecule type" value="Genomic_DNA"/>
</dbReference>
<accession>A0A1M6PBP2</accession>
<sequence>MRRLYFLMPDIAATQELVKELLLSHVDEHHIHVVAKEGTPMEELPEANLFQKSDFVPAIERGLTVGAATGLICGLVAMTLPATGVIIGGGAVLFITAAGTGVGGLMSSLVGVGLPNSRLEKFEERINAGEVLVLVDVKRRRVDEIQELVRKHHPEADIQGTEPLSPPFP</sequence>
<feature type="transmembrane region" description="Helical" evidence="1">
    <location>
        <begin position="62"/>
        <end position="80"/>
    </location>
</feature>